<organism evidence="2 3">
    <name type="scientific">Sciurus vulgaris</name>
    <name type="common">Eurasian red squirrel</name>
    <dbReference type="NCBI Taxonomy" id="55149"/>
    <lineage>
        <taxon>Eukaryota</taxon>
        <taxon>Metazoa</taxon>
        <taxon>Chordata</taxon>
        <taxon>Craniata</taxon>
        <taxon>Vertebrata</taxon>
        <taxon>Euteleostomi</taxon>
        <taxon>Mammalia</taxon>
        <taxon>Eutheria</taxon>
        <taxon>Euarchontoglires</taxon>
        <taxon>Glires</taxon>
        <taxon>Rodentia</taxon>
        <taxon>Sciuromorpha</taxon>
        <taxon>Sciuridae</taxon>
        <taxon>Sciurinae</taxon>
        <taxon>Sciurini</taxon>
        <taxon>Sciurus</taxon>
    </lineage>
</organism>
<name>A0A8D2CT98_SCIVU</name>
<evidence type="ECO:0000313" key="3">
    <source>
        <dbReference type="Proteomes" id="UP000694564"/>
    </source>
</evidence>
<dbReference type="Proteomes" id="UP000694564">
    <property type="component" value="Chromosome X"/>
</dbReference>
<feature type="compositionally biased region" description="Basic residues" evidence="1">
    <location>
        <begin position="41"/>
        <end position="59"/>
    </location>
</feature>
<accession>A0A8D2CT98</accession>
<keyword evidence="3" id="KW-1185">Reference proteome</keyword>
<evidence type="ECO:0000256" key="1">
    <source>
        <dbReference type="SAM" id="MobiDB-lite"/>
    </source>
</evidence>
<protein>
    <submittedName>
        <fullName evidence="2">Uncharacterized protein</fullName>
    </submittedName>
</protein>
<dbReference type="AlphaFoldDB" id="A0A8D2CT98"/>
<feature type="region of interest" description="Disordered" evidence="1">
    <location>
        <begin position="41"/>
        <end position="73"/>
    </location>
</feature>
<dbReference type="Ensembl" id="ENSSVLT00005016182.1">
    <property type="protein sequence ID" value="ENSSVLP00005014589.1"/>
    <property type="gene ID" value="ENSSVLG00005011684.1"/>
</dbReference>
<reference evidence="2" key="2">
    <citation type="submission" date="2025-09" db="UniProtKB">
        <authorList>
            <consortium name="Ensembl"/>
        </authorList>
    </citation>
    <scope>IDENTIFICATION</scope>
</reference>
<evidence type="ECO:0000313" key="2">
    <source>
        <dbReference type="Ensembl" id="ENSSVLP00005014589.1"/>
    </source>
</evidence>
<proteinExistence type="predicted"/>
<sequence>MQHSCFLRGSHIHIADLTSTSDPRLLFHSLLYGSLFCKEKKKKKKAKHKKAKQNKQTNKKKPENKNKKKSTIK</sequence>
<reference evidence="2" key="1">
    <citation type="submission" date="2025-08" db="UniProtKB">
        <authorList>
            <consortium name="Ensembl"/>
        </authorList>
    </citation>
    <scope>IDENTIFICATION</scope>
</reference>
<dbReference type="GeneTree" id="ENSGT01010000230270"/>